<dbReference type="KEGG" id="sih:SiH_0396"/>
<feature type="transmembrane region" description="Helical" evidence="3">
    <location>
        <begin position="22"/>
        <end position="44"/>
    </location>
</feature>
<dbReference type="HAMAP" id="MF_01401">
    <property type="entry name" value="MsrA"/>
    <property type="match status" value="1"/>
</dbReference>
<keyword evidence="3" id="KW-0812">Transmembrane</keyword>
<dbReference type="InterPro" id="IPR002569">
    <property type="entry name" value="Met_Sox_Rdtase_MsrA_dom"/>
</dbReference>
<dbReference type="InterPro" id="IPR036509">
    <property type="entry name" value="Met_Sox_Rdtase_MsrA_sf"/>
</dbReference>
<evidence type="ECO:0000256" key="2">
    <source>
        <dbReference type="HAMAP-Rule" id="MF_01401"/>
    </source>
</evidence>
<protein>
    <recommendedName>
        <fullName evidence="2">Peptide methionine sulfoxide reductase MsrA</fullName>
        <shortName evidence="2">Protein-methionine-S-oxide reductase</shortName>
        <ecNumber evidence="2">1.8.4.11</ecNumber>
    </recommendedName>
    <alternativeName>
        <fullName evidence="2">Peptide-methionine (S)-S-oxide reductase</fullName>
        <shortName evidence="2">Peptide Met(O) reductase</shortName>
    </alternativeName>
</protein>
<dbReference type="PANTHER" id="PTHR43774">
    <property type="entry name" value="PEPTIDE METHIONINE SULFOXIDE REDUCTASE"/>
    <property type="match status" value="1"/>
</dbReference>
<keyword evidence="1 2" id="KW-0560">Oxidoreductase</keyword>
<dbReference type="AlphaFoldDB" id="F0NN82"/>
<feature type="active site" evidence="2">
    <location>
        <position position="41"/>
    </location>
</feature>
<proteinExistence type="inferred from homology"/>
<comment type="catalytic activity">
    <reaction evidence="2">
        <text>[thioredoxin]-disulfide + L-methionine + H2O = L-methionine (S)-S-oxide + [thioredoxin]-dithiol</text>
        <dbReference type="Rhea" id="RHEA:19993"/>
        <dbReference type="Rhea" id="RHEA-COMP:10698"/>
        <dbReference type="Rhea" id="RHEA-COMP:10700"/>
        <dbReference type="ChEBI" id="CHEBI:15377"/>
        <dbReference type="ChEBI" id="CHEBI:29950"/>
        <dbReference type="ChEBI" id="CHEBI:50058"/>
        <dbReference type="ChEBI" id="CHEBI:57844"/>
        <dbReference type="ChEBI" id="CHEBI:58772"/>
        <dbReference type="EC" id="1.8.4.11"/>
    </reaction>
</comment>
<evidence type="ECO:0000259" key="4">
    <source>
        <dbReference type="Pfam" id="PF01625"/>
    </source>
</evidence>
<reference evidence="5 6" key="1">
    <citation type="journal article" date="2011" name="J. Bacteriol.">
        <title>Genome analyses of icelandic strains of Sulfolobus islandicus, model organisms for genetic and virus-host interaction studies.</title>
        <authorList>
            <person name="Guo L."/>
            <person name="Brugger K."/>
            <person name="Liu C."/>
            <person name="Shah S.A."/>
            <person name="Zheng H."/>
            <person name="Zhu Y."/>
            <person name="Wang S."/>
            <person name="Lillestol R.K."/>
            <person name="Chen L."/>
            <person name="Frank J."/>
            <person name="Prangishvili D."/>
            <person name="Paulin L."/>
            <person name="She Q."/>
            <person name="Huang L."/>
            <person name="Garrett R.A."/>
        </authorList>
    </citation>
    <scope>NUCLEOTIDE SEQUENCE [LARGE SCALE GENOMIC DNA]</scope>
    <source>
        <strain evidence="5 6">HVE10/4</strain>
    </source>
</reference>
<accession>F0NN82</accession>
<dbReference type="Pfam" id="PF01625">
    <property type="entry name" value="PMSR"/>
    <property type="match status" value="1"/>
</dbReference>
<evidence type="ECO:0000256" key="1">
    <source>
        <dbReference type="ARBA" id="ARBA00023002"/>
    </source>
</evidence>
<comment type="similarity">
    <text evidence="2">Belongs to the MsrA Met sulfoxide reductase family.</text>
</comment>
<dbReference type="GO" id="GO:0008113">
    <property type="term" value="F:peptide-methionine (S)-S-oxide reductase activity"/>
    <property type="evidence" value="ECO:0007669"/>
    <property type="project" value="UniProtKB-UniRule"/>
</dbReference>
<dbReference type="EC" id="1.8.4.11" evidence="2"/>
<comment type="function">
    <text evidence="2">Has an important function as a repair enzyme for proteins that have been inactivated by oxidation. Catalyzes the reversible oxidation-reduction of methionine sulfoxide in proteins to methionine.</text>
</comment>
<dbReference type="Gene3D" id="3.30.1060.10">
    <property type="entry name" value="Peptide methionine sulphoxide reductase MsrA"/>
    <property type="match status" value="1"/>
</dbReference>
<dbReference type="EMBL" id="CP002426">
    <property type="protein sequence ID" value="ADX81765.1"/>
    <property type="molecule type" value="Genomic_DNA"/>
</dbReference>
<feature type="domain" description="Peptide methionine sulphoxide reductase MsrA" evidence="4">
    <location>
        <begin position="34"/>
        <end position="184"/>
    </location>
</feature>
<dbReference type="GO" id="GO:0033744">
    <property type="term" value="F:L-methionine:thioredoxin-disulfide S-oxidoreductase activity"/>
    <property type="evidence" value="ECO:0007669"/>
    <property type="project" value="RHEA"/>
</dbReference>
<evidence type="ECO:0000256" key="3">
    <source>
        <dbReference type="SAM" id="Phobius"/>
    </source>
</evidence>
<dbReference type="Proteomes" id="UP000006395">
    <property type="component" value="Chromosome"/>
</dbReference>
<name>F0NN82_SACI0</name>
<evidence type="ECO:0000313" key="6">
    <source>
        <dbReference type="Proteomes" id="UP000006395"/>
    </source>
</evidence>
<keyword evidence="3" id="KW-0472">Membrane</keyword>
<evidence type="ECO:0000313" key="5">
    <source>
        <dbReference type="EMBL" id="ADX81765.1"/>
    </source>
</evidence>
<dbReference type="SUPFAM" id="SSF55068">
    <property type="entry name" value="Peptide methionine sulfoxide reductase"/>
    <property type="match status" value="1"/>
</dbReference>
<dbReference type="NCBIfam" id="TIGR00401">
    <property type="entry name" value="msrA"/>
    <property type="match status" value="1"/>
</dbReference>
<keyword evidence="6" id="KW-1185">Reference proteome</keyword>
<dbReference type="PANTHER" id="PTHR43774:SF1">
    <property type="entry name" value="PEPTIDE METHIONINE SULFOXIDE REDUCTASE MSRA 2"/>
    <property type="match status" value="1"/>
</dbReference>
<keyword evidence="3" id="KW-1133">Transmembrane helix</keyword>
<dbReference type="HOGENOM" id="CLU_031040_10_0_2"/>
<comment type="catalytic activity">
    <reaction evidence="2">
        <text>L-methionyl-[protein] + [thioredoxin]-disulfide + H2O = L-methionyl-(S)-S-oxide-[protein] + [thioredoxin]-dithiol</text>
        <dbReference type="Rhea" id="RHEA:14217"/>
        <dbReference type="Rhea" id="RHEA-COMP:10698"/>
        <dbReference type="Rhea" id="RHEA-COMP:10700"/>
        <dbReference type="Rhea" id="RHEA-COMP:12313"/>
        <dbReference type="Rhea" id="RHEA-COMP:12315"/>
        <dbReference type="ChEBI" id="CHEBI:15377"/>
        <dbReference type="ChEBI" id="CHEBI:16044"/>
        <dbReference type="ChEBI" id="CHEBI:29950"/>
        <dbReference type="ChEBI" id="CHEBI:44120"/>
        <dbReference type="ChEBI" id="CHEBI:50058"/>
        <dbReference type="EC" id="1.8.4.11"/>
    </reaction>
</comment>
<sequence length="209" mass="24303">MGSLPFLTLNENITLDSFKHKLIVLFSLIYFMKTATLGGGCFWCTEAVFKRVKGVISVKPGYSGGHVSNPTYEDVCTDTTGHAEVVQITFDPSIISYRELLEIFFEIHDPTTPNRQGNDIGTQYRSIILYHNEEQKKIAEEMIREVEKRIGKKVVTELKPFEAFYEAEDYHHDYYDKHKYNPYCRFVISPKINKFLKIFPEKVKVEEKI</sequence>
<organism evidence="5 6">
    <name type="scientific">Saccharolobus islandicus (strain HVE10/4)</name>
    <name type="common">Sulfolobus islandicus</name>
    <dbReference type="NCBI Taxonomy" id="930943"/>
    <lineage>
        <taxon>Archaea</taxon>
        <taxon>Thermoproteota</taxon>
        <taxon>Thermoprotei</taxon>
        <taxon>Sulfolobales</taxon>
        <taxon>Sulfolobaceae</taxon>
        <taxon>Saccharolobus</taxon>
    </lineage>
</organism>
<gene>
    <name evidence="2" type="primary">msrA</name>
    <name evidence="5" type="ordered locus">SiH_0396</name>
</gene>